<evidence type="ECO:0000256" key="1">
    <source>
        <dbReference type="ARBA" id="ARBA00004141"/>
    </source>
</evidence>
<name>A0A0D6LU49_9BILA</name>
<keyword evidence="7" id="KW-1185">Reference proteome</keyword>
<evidence type="ECO:0000256" key="4">
    <source>
        <dbReference type="ARBA" id="ARBA00023136"/>
    </source>
</evidence>
<dbReference type="GO" id="GO:0016020">
    <property type="term" value="C:membrane"/>
    <property type="evidence" value="ECO:0007669"/>
    <property type="project" value="UniProtKB-SubCell"/>
</dbReference>
<evidence type="ECO:0000256" key="5">
    <source>
        <dbReference type="SAM" id="Phobius"/>
    </source>
</evidence>
<organism evidence="6 7">
    <name type="scientific">Ancylostoma ceylanicum</name>
    <dbReference type="NCBI Taxonomy" id="53326"/>
    <lineage>
        <taxon>Eukaryota</taxon>
        <taxon>Metazoa</taxon>
        <taxon>Ecdysozoa</taxon>
        <taxon>Nematoda</taxon>
        <taxon>Chromadorea</taxon>
        <taxon>Rhabditida</taxon>
        <taxon>Rhabditina</taxon>
        <taxon>Rhabditomorpha</taxon>
        <taxon>Strongyloidea</taxon>
        <taxon>Ancylostomatidae</taxon>
        <taxon>Ancylostomatinae</taxon>
        <taxon>Ancylostoma</taxon>
    </lineage>
</organism>
<reference evidence="6 7" key="1">
    <citation type="submission" date="2013-05" db="EMBL/GenBank/DDBJ databases">
        <title>Draft genome of the parasitic nematode Anyclostoma ceylanicum.</title>
        <authorList>
            <person name="Mitreva M."/>
        </authorList>
    </citation>
    <scope>NUCLEOTIDE SEQUENCE [LARGE SCALE GENOMIC DNA]</scope>
</reference>
<evidence type="ECO:0000256" key="3">
    <source>
        <dbReference type="ARBA" id="ARBA00022989"/>
    </source>
</evidence>
<evidence type="ECO:0000313" key="7">
    <source>
        <dbReference type="Proteomes" id="UP000054495"/>
    </source>
</evidence>
<dbReference type="PANTHER" id="PTHR31627:SF42">
    <property type="entry name" value="G_PROTEIN_RECEP_F1_2 DOMAIN-CONTAINING PROTEIN-RELATED"/>
    <property type="match status" value="1"/>
</dbReference>
<gene>
    <name evidence="6" type="ORF">ANCCEY_05324</name>
</gene>
<dbReference type="InterPro" id="IPR051119">
    <property type="entry name" value="Nematode_SR-like"/>
</dbReference>
<sequence length="155" mass="18406">MDLTFGILLDEASSWPFIVYFVVALVSTPLYIAIVVKLFINRNNRKFSSTFYTLLLSQGFADIFYIFCYTVFYMLSYVGTIKDIGSFFKWTLANISYKCLYYSLNLRYVGVTLISFQRYLTICKWRSTYIQVRSHILFWRSQWGTWEYTDADIKS</sequence>
<evidence type="ECO:0000256" key="2">
    <source>
        <dbReference type="ARBA" id="ARBA00022692"/>
    </source>
</evidence>
<keyword evidence="3 5" id="KW-1133">Transmembrane helix</keyword>
<dbReference type="AlphaFoldDB" id="A0A0D6LU49"/>
<dbReference type="Proteomes" id="UP000054495">
    <property type="component" value="Unassembled WGS sequence"/>
</dbReference>
<evidence type="ECO:0000313" key="6">
    <source>
        <dbReference type="EMBL" id="EPB75590.1"/>
    </source>
</evidence>
<comment type="subcellular location">
    <subcellularLocation>
        <location evidence="1">Membrane</location>
        <topology evidence="1">Multi-pass membrane protein</topology>
    </subcellularLocation>
</comment>
<keyword evidence="2 5" id="KW-0812">Transmembrane</keyword>
<keyword evidence="4 5" id="KW-0472">Membrane</keyword>
<dbReference type="Pfam" id="PF10323">
    <property type="entry name" value="7TM_GPCR_Srv"/>
    <property type="match status" value="1"/>
</dbReference>
<feature type="transmembrane region" description="Helical" evidence="5">
    <location>
        <begin position="52"/>
        <end position="75"/>
    </location>
</feature>
<dbReference type="InterPro" id="IPR019426">
    <property type="entry name" value="7TM_GPCR_serpentine_rcpt_Srv"/>
</dbReference>
<dbReference type="SUPFAM" id="SSF81321">
    <property type="entry name" value="Family A G protein-coupled receptor-like"/>
    <property type="match status" value="1"/>
</dbReference>
<evidence type="ECO:0008006" key="8">
    <source>
        <dbReference type="Google" id="ProtNLM"/>
    </source>
</evidence>
<feature type="transmembrane region" description="Helical" evidence="5">
    <location>
        <begin position="17"/>
        <end position="40"/>
    </location>
</feature>
<proteinExistence type="predicted"/>
<dbReference type="PANTHER" id="PTHR31627">
    <property type="entry name" value="SERPENTINE RECEPTOR CLASS GAMMA-RELATED"/>
    <property type="match status" value="1"/>
</dbReference>
<dbReference type="EMBL" id="KE124895">
    <property type="protein sequence ID" value="EPB75590.1"/>
    <property type="molecule type" value="Genomic_DNA"/>
</dbReference>
<protein>
    <recommendedName>
        <fullName evidence="8">G-protein coupled receptors family 1 profile domain-containing protein</fullName>
    </recommendedName>
</protein>
<dbReference type="Gene3D" id="1.20.1070.10">
    <property type="entry name" value="Rhodopsin 7-helix transmembrane proteins"/>
    <property type="match status" value="1"/>
</dbReference>
<accession>A0A0D6LU49</accession>